<comment type="caution">
    <text evidence="3">The sequence shown here is derived from an EMBL/GenBank/DDBJ whole genome shotgun (WGS) entry which is preliminary data.</text>
</comment>
<keyword evidence="2" id="KW-0732">Signal</keyword>
<evidence type="ECO:0000313" key="3">
    <source>
        <dbReference type="EMBL" id="MBB4037154.1"/>
    </source>
</evidence>
<sequence length="179" mass="20518">MKKVLLILLVSTLALFSHAQSTQNENYYKGIETYRDLQLSSEQIAKIKQLKKEVGPKFEAIGLDRSLSGYEKGQKKRELALKHKQEIESILTKEQIGLWEKKHGQYTSLDNVRKGVSDGYDSKADALEDKYDAEKSAIENNTSLSKDEKKVQKEALKQKYKAEKDKLKAEKEHAKNEML</sequence>
<keyword evidence="1" id="KW-0175">Coiled coil</keyword>
<evidence type="ECO:0000256" key="2">
    <source>
        <dbReference type="SAM" id="SignalP"/>
    </source>
</evidence>
<gene>
    <name evidence="3" type="ORF">GGR21_003069</name>
</gene>
<proteinExistence type="predicted"/>
<organism evidence="3 4">
    <name type="scientific">Dysgonomonas hofstadii</name>
    <dbReference type="NCBI Taxonomy" id="637886"/>
    <lineage>
        <taxon>Bacteria</taxon>
        <taxon>Pseudomonadati</taxon>
        <taxon>Bacteroidota</taxon>
        <taxon>Bacteroidia</taxon>
        <taxon>Bacteroidales</taxon>
        <taxon>Dysgonomonadaceae</taxon>
        <taxon>Dysgonomonas</taxon>
    </lineage>
</organism>
<name>A0A840CTY0_9BACT</name>
<feature type="chain" id="PRO_5032449001" evidence="2">
    <location>
        <begin position="20"/>
        <end position="179"/>
    </location>
</feature>
<dbReference type="RefSeq" id="WP_183308015.1">
    <property type="nucleotide sequence ID" value="NZ_JACIEP010000011.1"/>
</dbReference>
<keyword evidence="4" id="KW-1185">Reference proteome</keyword>
<evidence type="ECO:0000313" key="4">
    <source>
        <dbReference type="Proteomes" id="UP000555103"/>
    </source>
</evidence>
<dbReference type="Proteomes" id="UP000555103">
    <property type="component" value="Unassembled WGS sequence"/>
</dbReference>
<dbReference type="AlphaFoldDB" id="A0A840CTY0"/>
<feature type="coiled-coil region" evidence="1">
    <location>
        <begin position="146"/>
        <end position="177"/>
    </location>
</feature>
<evidence type="ECO:0000256" key="1">
    <source>
        <dbReference type="SAM" id="Coils"/>
    </source>
</evidence>
<feature type="signal peptide" evidence="2">
    <location>
        <begin position="1"/>
        <end position="19"/>
    </location>
</feature>
<dbReference type="EMBL" id="JACIEP010000011">
    <property type="protein sequence ID" value="MBB4037154.1"/>
    <property type="molecule type" value="Genomic_DNA"/>
</dbReference>
<protein>
    <submittedName>
        <fullName evidence="3">Uncharacterized protein</fullName>
    </submittedName>
</protein>
<accession>A0A840CTY0</accession>
<reference evidence="3 4" key="1">
    <citation type="submission" date="2020-08" db="EMBL/GenBank/DDBJ databases">
        <title>Genomic Encyclopedia of Type Strains, Phase IV (KMG-IV): sequencing the most valuable type-strain genomes for metagenomic binning, comparative biology and taxonomic classification.</title>
        <authorList>
            <person name="Goeker M."/>
        </authorList>
    </citation>
    <scope>NUCLEOTIDE SEQUENCE [LARGE SCALE GENOMIC DNA]</scope>
    <source>
        <strain evidence="3 4">DSM 104969</strain>
    </source>
</reference>